<dbReference type="Pfam" id="PF00353">
    <property type="entry name" value="HemolysinCabind"/>
    <property type="match status" value="2"/>
</dbReference>
<evidence type="ECO:0000313" key="3">
    <source>
        <dbReference type="EMBL" id="MBO0349468.1"/>
    </source>
</evidence>
<keyword evidence="2" id="KW-0964">Secreted</keyword>
<keyword evidence="4" id="KW-1185">Reference proteome</keyword>
<reference evidence="3 4" key="1">
    <citation type="submission" date="2021-03" db="EMBL/GenBank/DDBJ databases">
        <title>Metabolic Capacity of the Antarctic Cyanobacterium Phormidium pseudopriestleyi that Sustains Oxygenic Photosynthesis in the Presence of Hydrogen Sulfide.</title>
        <authorList>
            <person name="Lumian J.E."/>
            <person name="Jungblut A.D."/>
            <person name="Dillon M.L."/>
            <person name="Hawes I."/>
            <person name="Doran P.T."/>
            <person name="Mackey T.J."/>
            <person name="Dick G.J."/>
            <person name="Grettenberger C.L."/>
            <person name="Sumner D.Y."/>
        </authorList>
    </citation>
    <scope>NUCLEOTIDE SEQUENCE [LARGE SCALE GENOMIC DNA]</scope>
    <source>
        <strain evidence="3 4">FRX01</strain>
    </source>
</reference>
<dbReference type="InterPro" id="IPR018511">
    <property type="entry name" value="Hemolysin-typ_Ca-bd_CS"/>
</dbReference>
<organism evidence="3 4">
    <name type="scientific">Phormidium pseudopriestleyi FRX01</name>
    <dbReference type="NCBI Taxonomy" id="1759528"/>
    <lineage>
        <taxon>Bacteria</taxon>
        <taxon>Bacillati</taxon>
        <taxon>Cyanobacteriota</taxon>
        <taxon>Cyanophyceae</taxon>
        <taxon>Oscillatoriophycideae</taxon>
        <taxon>Oscillatoriales</taxon>
        <taxon>Oscillatoriaceae</taxon>
        <taxon>Phormidium</taxon>
    </lineage>
</organism>
<protein>
    <recommendedName>
        <fullName evidence="5">Calcium-binding protein</fullName>
    </recommendedName>
</protein>
<sequence>MDLFNRIIPDGFFDFLPGVGNDDQEETEAARDIATKAARFITLGPTGFVLSSVFSRVIGNIDVNQVGSQFLNRVNQLIESNQTAANSAQFLNSVVGDIRDFVNSNEIIQRFSLTQITDFVKTNLIENTTVQQGFSDLINRSAQGSQLGRFVDADAASNLIEIALDDINWPGGLRGLEGEDRIIGSSGSDVANGNQGNDTLFGGEGDDFLRGGKDNDLLDGGTGNDILNGNLGNDTIRGGTGDDLIRGGQGNDVLYGDEGRDILIGDMGSDFLYGGADADDFILRADVAGTDAASADRILDFNAAEGDRIKLVNVADLSNIILGAVDINTDGIGDTAIIDSNNRVLGVVMNVDVSEFNLLDYIQVVSAEDLGIDLLG</sequence>
<dbReference type="PRINTS" id="PR00313">
    <property type="entry name" value="CABNDNGRPT"/>
</dbReference>
<dbReference type="RefSeq" id="WP_207087991.1">
    <property type="nucleotide sequence ID" value="NZ_JAFLQW010000278.1"/>
</dbReference>
<comment type="subcellular location">
    <subcellularLocation>
        <location evidence="1">Secreted</location>
    </subcellularLocation>
</comment>
<evidence type="ECO:0000256" key="2">
    <source>
        <dbReference type="ARBA" id="ARBA00022525"/>
    </source>
</evidence>
<gene>
    <name evidence="3" type="ORF">J0895_10180</name>
</gene>
<dbReference type="PANTHER" id="PTHR38340:SF1">
    <property type="entry name" value="S-LAYER PROTEIN"/>
    <property type="match status" value="1"/>
</dbReference>
<evidence type="ECO:0008006" key="5">
    <source>
        <dbReference type="Google" id="ProtNLM"/>
    </source>
</evidence>
<comment type="caution">
    <text evidence="3">The sequence shown here is derived from an EMBL/GenBank/DDBJ whole genome shotgun (WGS) entry which is preliminary data.</text>
</comment>
<proteinExistence type="predicted"/>
<dbReference type="EMBL" id="JAFLQW010000278">
    <property type="protein sequence ID" value="MBO0349468.1"/>
    <property type="molecule type" value="Genomic_DNA"/>
</dbReference>
<evidence type="ECO:0000256" key="1">
    <source>
        <dbReference type="ARBA" id="ARBA00004613"/>
    </source>
</evidence>
<dbReference type="Proteomes" id="UP000664844">
    <property type="component" value="Unassembled WGS sequence"/>
</dbReference>
<dbReference type="PROSITE" id="PS00330">
    <property type="entry name" value="HEMOLYSIN_CALCIUM"/>
    <property type="match status" value="3"/>
</dbReference>
<dbReference type="InterPro" id="IPR050557">
    <property type="entry name" value="RTX_toxin/Mannuronan_C5-epim"/>
</dbReference>
<dbReference type="PANTHER" id="PTHR38340">
    <property type="entry name" value="S-LAYER PROTEIN"/>
    <property type="match status" value="1"/>
</dbReference>
<dbReference type="SUPFAM" id="SSF51120">
    <property type="entry name" value="beta-Roll"/>
    <property type="match status" value="2"/>
</dbReference>
<dbReference type="InterPro" id="IPR011049">
    <property type="entry name" value="Serralysin-like_metalloprot_C"/>
</dbReference>
<dbReference type="Gene3D" id="2.150.10.10">
    <property type="entry name" value="Serralysin-like metalloprotease, C-terminal"/>
    <property type="match status" value="2"/>
</dbReference>
<accession>A0ABS3FQZ8</accession>
<dbReference type="InterPro" id="IPR001343">
    <property type="entry name" value="Hemolysn_Ca-bd"/>
</dbReference>
<evidence type="ECO:0000313" key="4">
    <source>
        <dbReference type="Proteomes" id="UP000664844"/>
    </source>
</evidence>
<name>A0ABS3FQZ8_9CYAN</name>